<dbReference type="GO" id="GO:0009611">
    <property type="term" value="P:response to wounding"/>
    <property type="evidence" value="ECO:0007669"/>
    <property type="project" value="InterPro"/>
</dbReference>
<evidence type="ECO:0000256" key="1">
    <source>
        <dbReference type="ARBA" id="ARBA00008210"/>
    </source>
</evidence>
<keyword evidence="3" id="KW-0722">Serine protease inhibitor</keyword>
<dbReference type="InterPro" id="IPR036354">
    <property type="entry name" value="Prot_inh_pot1_sf"/>
</dbReference>
<evidence type="ECO:0000256" key="2">
    <source>
        <dbReference type="ARBA" id="ARBA00022690"/>
    </source>
</evidence>
<dbReference type="PANTHER" id="PTHR33091">
    <property type="entry name" value="PROTEIN, PUTATIVE, EXPRESSED-RELATED"/>
    <property type="match status" value="1"/>
</dbReference>
<evidence type="ECO:0000313" key="4">
    <source>
        <dbReference type="EnsemblPlants" id="AUR62006913-RA:cds"/>
    </source>
</evidence>
<comment type="similarity">
    <text evidence="1">Belongs to the protease inhibitor I13 (potato type I serine protease inhibitor) family.</text>
</comment>
<dbReference type="PROSITE" id="PS00285">
    <property type="entry name" value="POTATO_INHIBITOR"/>
    <property type="match status" value="1"/>
</dbReference>
<dbReference type="Gene3D" id="3.30.10.10">
    <property type="entry name" value="Trypsin Inhibitor V, subunit A"/>
    <property type="match status" value="1"/>
</dbReference>
<dbReference type="InterPro" id="IPR000864">
    <property type="entry name" value="Prot_inh_pot1"/>
</dbReference>
<dbReference type="PANTHER" id="PTHR33091:SF99">
    <property type="entry name" value="INHIBITOR OF TRYPSIN_HAGEMAN FACTOR-LIKE PROTEIN-RELATED"/>
    <property type="match status" value="1"/>
</dbReference>
<proteinExistence type="inferred from homology"/>
<dbReference type="Gramene" id="AUR62006913-RA">
    <property type="protein sequence ID" value="AUR62006913-RA:cds"/>
    <property type="gene ID" value="AUR62006913"/>
</dbReference>
<organism evidence="4 5">
    <name type="scientific">Chenopodium quinoa</name>
    <name type="common">Quinoa</name>
    <dbReference type="NCBI Taxonomy" id="63459"/>
    <lineage>
        <taxon>Eukaryota</taxon>
        <taxon>Viridiplantae</taxon>
        <taxon>Streptophyta</taxon>
        <taxon>Embryophyta</taxon>
        <taxon>Tracheophyta</taxon>
        <taxon>Spermatophyta</taxon>
        <taxon>Magnoliopsida</taxon>
        <taxon>eudicotyledons</taxon>
        <taxon>Gunneridae</taxon>
        <taxon>Pentapetalae</taxon>
        <taxon>Caryophyllales</taxon>
        <taxon>Chenopodiaceae</taxon>
        <taxon>Chenopodioideae</taxon>
        <taxon>Atripliceae</taxon>
        <taxon>Chenopodium</taxon>
    </lineage>
</organism>
<dbReference type="GO" id="GO:0004867">
    <property type="term" value="F:serine-type endopeptidase inhibitor activity"/>
    <property type="evidence" value="ECO:0007669"/>
    <property type="project" value="UniProtKB-KW"/>
</dbReference>
<name>A0A803L4X4_CHEQI</name>
<dbReference type="Proteomes" id="UP000596660">
    <property type="component" value="Unplaced"/>
</dbReference>
<dbReference type="AlphaFoldDB" id="A0A803L4X4"/>
<dbReference type="SUPFAM" id="SSF54654">
    <property type="entry name" value="CI-2 family of serine protease inhibitors"/>
    <property type="match status" value="1"/>
</dbReference>
<keyword evidence="5" id="KW-1185">Reference proteome</keyword>
<reference evidence="4" key="1">
    <citation type="journal article" date="2017" name="Nature">
        <title>The genome of Chenopodium quinoa.</title>
        <authorList>
            <person name="Jarvis D.E."/>
            <person name="Ho Y.S."/>
            <person name="Lightfoot D.J."/>
            <person name="Schmoeckel S.M."/>
            <person name="Li B."/>
            <person name="Borm T.J.A."/>
            <person name="Ohyanagi H."/>
            <person name="Mineta K."/>
            <person name="Michell C.T."/>
            <person name="Saber N."/>
            <person name="Kharbatia N.M."/>
            <person name="Rupper R.R."/>
            <person name="Sharp A.R."/>
            <person name="Dally N."/>
            <person name="Boughton B.A."/>
            <person name="Woo Y.H."/>
            <person name="Gao G."/>
            <person name="Schijlen E.G.W.M."/>
            <person name="Guo X."/>
            <person name="Momin A.A."/>
            <person name="Negrao S."/>
            <person name="Al-Babili S."/>
            <person name="Gehring C."/>
            <person name="Roessner U."/>
            <person name="Jung C."/>
            <person name="Murphy K."/>
            <person name="Arold S.T."/>
            <person name="Gojobori T."/>
            <person name="van der Linden C.G."/>
            <person name="van Loo E.N."/>
            <person name="Jellen E.N."/>
            <person name="Maughan P.J."/>
            <person name="Tester M."/>
        </authorList>
    </citation>
    <scope>NUCLEOTIDE SEQUENCE [LARGE SCALE GENOMIC DNA]</scope>
    <source>
        <strain evidence="4">cv. PI 614886</strain>
    </source>
</reference>
<protein>
    <submittedName>
        <fullName evidence="4">Uncharacterized protein</fullName>
    </submittedName>
</protein>
<sequence>MVFPSCDNPNKCHDPVCCTQGKKYEWPEVVGEEVNKAMNTIQHDRPEVNVVIQTQEFLNDDPKEFCCNRVIIYAKQDVIVNPYPRIG</sequence>
<dbReference type="EnsemblPlants" id="AUR62006913-RA">
    <property type="protein sequence ID" value="AUR62006913-RA:cds"/>
    <property type="gene ID" value="AUR62006913"/>
</dbReference>
<evidence type="ECO:0000313" key="5">
    <source>
        <dbReference type="Proteomes" id="UP000596660"/>
    </source>
</evidence>
<evidence type="ECO:0000256" key="3">
    <source>
        <dbReference type="ARBA" id="ARBA00022900"/>
    </source>
</evidence>
<keyword evidence="2" id="KW-0646">Protease inhibitor</keyword>
<reference evidence="4" key="2">
    <citation type="submission" date="2021-03" db="UniProtKB">
        <authorList>
            <consortium name="EnsemblPlants"/>
        </authorList>
    </citation>
    <scope>IDENTIFICATION</scope>
</reference>
<dbReference type="Pfam" id="PF00280">
    <property type="entry name" value="potato_inhibit"/>
    <property type="match status" value="1"/>
</dbReference>
<accession>A0A803L4X4</accession>